<evidence type="ECO:0000259" key="8">
    <source>
        <dbReference type="SMART" id="SM00095"/>
    </source>
</evidence>
<dbReference type="InterPro" id="IPR014306">
    <property type="entry name" value="Hydroxyisourate_hydrolase"/>
</dbReference>
<dbReference type="PROSITE" id="PS00768">
    <property type="entry name" value="TRANSTHYRETIN_1"/>
    <property type="match status" value="1"/>
</dbReference>
<feature type="domain" description="Transthyretin/hydroxyisourate hydrolase" evidence="8">
    <location>
        <begin position="1"/>
        <end position="111"/>
    </location>
</feature>
<comment type="similarity">
    <text evidence="3 7">Belongs to the transthyretin family. 5-hydroxyisourate hydrolase subfamily.</text>
</comment>
<dbReference type="SUPFAM" id="SSF49472">
    <property type="entry name" value="Transthyretin (synonym: prealbumin)"/>
    <property type="match status" value="1"/>
</dbReference>
<organism evidence="9 10">
    <name type="scientific">Hymenobacter nivis</name>
    <dbReference type="NCBI Taxonomy" id="1850093"/>
    <lineage>
        <taxon>Bacteria</taxon>
        <taxon>Pseudomonadati</taxon>
        <taxon>Bacteroidota</taxon>
        <taxon>Cytophagia</taxon>
        <taxon>Cytophagales</taxon>
        <taxon>Hymenobacteraceae</taxon>
        <taxon>Hymenobacter</taxon>
    </lineage>
</organism>
<evidence type="ECO:0000256" key="6">
    <source>
        <dbReference type="ARBA" id="ARBA00022801"/>
    </source>
</evidence>
<dbReference type="GO" id="GO:0033971">
    <property type="term" value="F:hydroxyisourate hydrolase activity"/>
    <property type="evidence" value="ECO:0007669"/>
    <property type="project" value="UniProtKB-EC"/>
</dbReference>
<dbReference type="Pfam" id="PF00576">
    <property type="entry name" value="Transthyretin"/>
    <property type="match status" value="1"/>
</dbReference>
<reference evidence="9 10" key="1">
    <citation type="journal article" date="2019" name="Environ. Microbiol.">
        <title>Species interactions and distinct microbial communities in high Arctic permafrost affected cryosols are associated with the CH4 and CO2 gas fluxes.</title>
        <authorList>
            <person name="Altshuler I."/>
            <person name="Hamel J."/>
            <person name="Turney S."/>
            <person name="Magnuson E."/>
            <person name="Levesque R."/>
            <person name="Greer C."/>
            <person name="Whyte L.G."/>
        </authorList>
    </citation>
    <scope>NUCLEOTIDE SEQUENCE [LARGE SCALE GENOMIC DNA]</scope>
    <source>
        <strain evidence="9 10">S9.2P</strain>
    </source>
</reference>
<evidence type="ECO:0000256" key="7">
    <source>
        <dbReference type="RuleBase" id="RU361270"/>
    </source>
</evidence>
<name>A0A502HFE6_9BACT</name>
<dbReference type="AlphaFoldDB" id="A0A502HFE6"/>
<keyword evidence="10" id="KW-1185">Reference proteome</keyword>
<comment type="function">
    <text evidence="2">Catalyzes the hydrolysis of 5-hydroxyisourate (HIU) to 2-oxo-4-hydroxy-4-carboxy-5-ureidoimidazoline (OHCU).</text>
</comment>
<protein>
    <recommendedName>
        <fullName evidence="7">5-hydroxyisourate hydrolase</fullName>
        <shortName evidence="7">HIU hydrolase</shortName>
        <shortName evidence="7">HIUHase</shortName>
        <ecNumber evidence="7">3.5.2.17</ecNumber>
    </recommendedName>
</protein>
<evidence type="ECO:0000256" key="4">
    <source>
        <dbReference type="ARBA" id="ARBA00011881"/>
    </source>
</evidence>
<keyword evidence="5 7" id="KW-0659">Purine metabolism</keyword>
<dbReference type="SMART" id="SM00095">
    <property type="entry name" value="TR_THY"/>
    <property type="match status" value="1"/>
</dbReference>
<comment type="caution">
    <text evidence="9">The sequence shown here is derived from an EMBL/GenBank/DDBJ whole genome shotgun (WGS) entry which is preliminary data.</text>
</comment>
<dbReference type="PANTHER" id="PTHR10395">
    <property type="entry name" value="URICASE AND TRANSTHYRETIN-RELATED"/>
    <property type="match status" value="1"/>
</dbReference>
<dbReference type="Proteomes" id="UP000317646">
    <property type="component" value="Unassembled WGS sequence"/>
</dbReference>
<comment type="catalytic activity">
    <reaction evidence="1 7">
        <text>5-hydroxyisourate + H2O = 5-hydroxy-2-oxo-4-ureido-2,5-dihydro-1H-imidazole-5-carboxylate + H(+)</text>
        <dbReference type="Rhea" id="RHEA:23736"/>
        <dbReference type="ChEBI" id="CHEBI:15377"/>
        <dbReference type="ChEBI" id="CHEBI:15378"/>
        <dbReference type="ChEBI" id="CHEBI:18072"/>
        <dbReference type="ChEBI" id="CHEBI:58639"/>
        <dbReference type="EC" id="3.5.2.17"/>
    </reaction>
</comment>
<proteinExistence type="inferred from homology"/>
<dbReference type="PRINTS" id="PR00189">
    <property type="entry name" value="TRNSTHYRETIN"/>
</dbReference>
<evidence type="ECO:0000256" key="3">
    <source>
        <dbReference type="ARBA" id="ARBA00009850"/>
    </source>
</evidence>
<evidence type="ECO:0000313" key="9">
    <source>
        <dbReference type="EMBL" id="TPG72292.1"/>
    </source>
</evidence>
<dbReference type="GO" id="GO:0006144">
    <property type="term" value="P:purine nucleobase metabolic process"/>
    <property type="evidence" value="ECO:0007669"/>
    <property type="project" value="UniProtKB-KW"/>
</dbReference>
<sequence>MSQITTHILDTTRGEPAADVAVALLGQDGSNWPELARGTTDADGHLTDLLPAGTVLPPGVYKLKFFTLEYFTKHGRAHFYPLVEICFAVAGDTHYHVPLLLNPFGYSTYRGS</sequence>
<dbReference type="RefSeq" id="WP_140465073.1">
    <property type="nucleotide sequence ID" value="NZ_RCYZ01000001.1"/>
</dbReference>
<dbReference type="NCBIfam" id="TIGR02962">
    <property type="entry name" value="hdxy_isourate"/>
    <property type="match status" value="1"/>
</dbReference>
<dbReference type="PANTHER" id="PTHR10395:SF7">
    <property type="entry name" value="5-HYDROXYISOURATE HYDROLASE"/>
    <property type="match status" value="1"/>
</dbReference>
<dbReference type="InterPro" id="IPR000895">
    <property type="entry name" value="Transthyretin/HIU_hydrolase"/>
</dbReference>
<dbReference type="OrthoDB" id="9792386at2"/>
<evidence type="ECO:0000256" key="1">
    <source>
        <dbReference type="ARBA" id="ARBA00001043"/>
    </source>
</evidence>
<dbReference type="InterPro" id="IPR036817">
    <property type="entry name" value="Transthyretin/HIU_hydrolase_sf"/>
</dbReference>
<evidence type="ECO:0000313" key="10">
    <source>
        <dbReference type="Proteomes" id="UP000317646"/>
    </source>
</evidence>
<dbReference type="InterPro" id="IPR023418">
    <property type="entry name" value="Thyroxine_BS"/>
</dbReference>
<dbReference type="InterPro" id="IPR023416">
    <property type="entry name" value="Transthyretin/HIU_hydrolase_d"/>
</dbReference>
<dbReference type="EMBL" id="RCYZ01000001">
    <property type="protein sequence ID" value="TPG72292.1"/>
    <property type="molecule type" value="Genomic_DNA"/>
</dbReference>
<keyword evidence="6 7" id="KW-0378">Hydrolase</keyword>
<evidence type="ECO:0000256" key="5">
    <source>
        <dbReference type="ARBA" id="ARBA00022631"/>
    </source>
</evidence>
<evidence type="ECO:0000256" key="2">
    <source>
        <dbReference type="ARBA" id="ARBA00002704"/>
    </source>
</evidence>
<dbReference type="EC" id="3.5.2.17" evidence="7"/>
<dbReference type="CDD" id="cd05822">
    <property type="entry name" value="TLP_HIUase"/>
    <property type="match status" value="1"/>
</dbReference>
<dbReference type="Gene3D" id="2.60.40.180">
    <property type="entry name" value="Transthyretin/hydroxyisourate hydrolase domain"/>
    <property type="match status" value="1"/>
</dbReference>
<gene>
    <name evidence="9" type="primary">uraH</name>
    <name evidence="9" type="ORF">EAH73_03420</name>
</gene>
<comment type="subunit">
    <text evidence="4 7">Homotetramer.</text>
</comment>
<accession>A0A502HFE6</accession>